<keyword evidence="5" id="KW-0539">Nucleus</keyword>
<name>A0AAN6YYY7_9PEZI</name>
<reference evidence="6" key="2">
    <citation type="submission" date="2023-05" db="EMBL/GenBank/DDBJ databases">
        <authorList>
            <consortium name="Lawrence Berkeley National Laboratory"/>
            <person name="Steindorff A."/>
            <person name="Hensen N."/>
            <person name="Bonometti L."/>
            <person name="Westerberg I."/>
            <person name="Brannstrom I.O."/>
            <person name="Guillou S."/>
            <person name="Cros-Aarteil S."/>
            <person name="Calhoun S."/>
            <person name="Haridas S."/>
            <person name="Kuo A."/>
            <person name="Mondo S."/>
            <person name="Pangilinan J."/>
            <person name="Riley R."/>
            <person name="Labutti K."/>
            <person name="Andreopoulos B."/>
            <person name="Lipzen A."/>
            <person name="Chen C."/>
            <person name="Yanf M."/>
            <person name="Daum C."/>
            <person name="Ng V."/>
            <person name="Clum A."/>
            <person name="Ohm R."/>
            <person name="Martin F."/>
            <person name="Silar P."/>
            <person name="Natvig D."/>
            <person name="Lalanne C."/>
            <person name="Gautier V."/>
            <person name="Ament-Velasquez S.L."/>
            <person name="Kruys A."/>
            <person name="Hutchinson M.I."/>
            <person name="Powell A.J."/>
            <person name="Barry K."/>
            <person name="Miller A.N."/>
            <person name="Grigoriev I.V."/>
            <person name="Debuchy R."/>
            <person name="Gladieux P."/>
            <person name="Thoren M.H."/>
            <person name="Johannesson H."/>
        </authorList>
    </citation>
    <scope>NUCLEOTIDE SEQUENCE</scope>
    <source>
        <strain evidence="6">CBS 508.74</strain>
    </source>
</reference>
<protein>
    <recommendedName>
        <fullName evidence="8">Zn(2)-C6 fungal-type domain-containing protein</fullName>
    </recommendedName>
</protein>
<dbReference type="Gene3D" id="4.10.240.10">
    <property type="entry name" value="Zn(2)-C6 fungal-type DNA-binding domain"/>
    <property type="match status" value="1"/>
</dbReference>
<gene>
    <name evidence="6" type="ORF">N656DRAFT_744575</name>
</gene>
<dbReference type="PANTHER" id="PTHR31845">
    <property type="entry name" value="FINGER DOMAIN PROTEIN, PUTATIVE-RELATED"/>
    <property type="match status" value="1"/>
</dbReference>
<reference evidence="6" key="1">
    <citation type="journal article" date="2023" name="Mol. Phylogenet. Evol.">
        <title>Genome-scale phylogeny and comparative genomics of the fungal order Sordariales.</title>
        <authorList>
            <person name="Hensen N."/>
            <person name="Bonometti L."/>
            <person name="Westerberg I."/>
            <person name="Brannstrom I.O."/>
            <person name="Guillou S."/>
            <person name="Cros-Aarteil S."/>
            <person name="Calhoun S."/>
            <person name="Haridas S."/>
            <person name="Kuo A."/>
            <person name="Mondo S."/>
            <person name="Pangilinan J."/>
            <person name="Riley R."/>
            <person name="LaButti K."/>
            <person name="Andreopoulos B."/>
            <person name="Lipzen A."/>
            <person name="Chen C."/>
            <person name="Yan M."/>
            <person name="Daum C."/>
            <person name="Ng V."/>
            <person name="Clum A."/>
            <person name="Steindorff A."/>
            <person name="Ohm R.A."/>
            <person name="Martin F."/>
            <person name="Silar P."/>
            <person name="Natvig D.O."/>
            <person name="Lalanne C."/>
            <person name="Gautier V."/>
            <person name="Ament-Velasquez S.L."/>
            <person name="Kruys A."/>
            <person name="Hutchinson M.I."/>
            <person name="Powell A.J."/>
            <person name="Barry K."/>
            <person name="Miller A.N."/>
            <person name="Grigoriev I.V."/>
            <person name="Debuchy R."/>
            <person name="Gladieux P."/>
            <person name="Hiltunen Thoren M."/>
            <person name="Johannesson H."/>
        </authorList>
    </citation>
    <scope>NUCLEOTIDE SEQUENCE</scope>
    <source>
        <strain evidence="6">CBS 508.74</strain>
    </source>
</reference>
<evidence type="ECO:0000256" key="2">
    <source>
        <dbReference type="ARBA" id="ARBA00023015"/>
    </source>
</evidence>
<keyword evidence="3" id="KW-0238">DNA-binding</keyword>
<dbReference type="PANTHER" id="PTHR31845:SF18">
    <property type="entry name" value="ZN(II)2CYS6 TRANSCRIPTION FACTOR (EUROFUNG)"/>
    <property type="match status" value="1"/>
</dbReference>
<sequence length="599" mass="66280">MTGRRGPSHSGPYSLACISCFKSKSKCVARPDGEGCQRCHRLKRQCSPSNSLRNRSNEKKQTSAARIAELESKLDGLISQLQPSNIHVSELIDRDVDGITRAPLSQAPLPPPVVTPVSVLELPKLQISNAQDETLLSTFRSSMLPHFPFIHLPAELTAHQLRRDRPYLFQAIACVSTPFVREKVERGGELKKAICNAMLERKTQATADTVDLLLALLAYISWGWDHVLGGNSMLFLISQAKAMAHEIGKHLDGNGSQDMKLMALFLPSFHSSSGKVREETKQEFLEHQRAVLGCFVLSSIYSDSCGLGEPLLWTAQMENRLAAISTETTGCPTDSLLATQVRLQLLTRKGIEVHQQQQLDQGLTVPQTEMATFPALMTLETLQKQLQELKSSLAPGIQQRELIIAHIYSTQLILSETAYKIHCLVPILVSQFARMTATGSMNSTSRPSSRQERSKYLWECVRAAQACTTVLLDSPHSTQSTFRGISFLQWAQLARCVVALKWLTSSMDDEIIWNTDGVRAVIDVHEVLGRAAEKLKLAAKEAGEQEGNGQFGQLAREMRRFCTESDLISNEVNGDQAGRRKGRDSLWFTTVWGVAGGST</sequence>
<keyword evidence="7" id="KW-1185">Reference proteome</keyword>
<evidence type="ECO:0000256" key="1">
    <source>
        <dbReference type="ARBA" id="ARBA00004123"/>
    </source>
</evidence>
<dbReference type="EMBL" id="MU853332">
    <property type="protein sequence ID" value="KAK4117909.1"/>
    <property type="molecule type" value="Genomic_DNA"/>
</dbReference>
<dbReference type="CDD" id="cd12148">
    <property type="entry name" value="fungal_TF_MHR"/>
    <property type="match status" value="1"/>
</dbReference>
<evidence type="ECO:0000313" key="6">
    <source>
        <dbReference type="EMBL" id="KAK4117909.1"/>
    </source>
</evidence>
<dbReference type="InterPro" id="IPR001138">
    <property type="entry name" value="Zn2Cys6_DnaBD"/>
</dbReference>
<keyword evidence="4" id="KW-0804">Transcription</keyword>
<dbReference type="RefSeq" id="XP_064675479.1">
    <property type="nucleotide sequence ID" value="XM_064812882.1"/>
</dbReference>
<dbReference type="GO" id="GO:0008270">
    <property type="term" value="F:zinc ion binding"/>
    <property type="evidence" value="ECO:0007669"/>
    <property type="project" value="InterPro"/>
</dbReference>
<evidence type="ECO:0008006" key="8">
    <source>
        <dbReference type="Google" id="ProtNLM"/>
    </source>
</evidence>
<dbReference type="AlphaFoldDB" id="A0AAN6YYY7"/>
<dbReference type="InterPro" id="IPR036864">
    <property type="entry name" value="Zn2-C6_fun-type_DNA-bd_sf"/>
</dbReference>
<evidence type="ECO:0000313" key="7">
    <source>
        <dbReference type="Proteomes" id="UP001302812"/>
    </source>
</evidence>
<dbReference type="Proteomes" id="UP001302812">
    <property type="component" value="Unassembled WGS sequence"/>
</dbReference>
<dbReference type="GeneID" id="89937007"/>
<dbReference type="GO" id="GO:0005634">
    <property type="term" value="C:nucleus"/>
    <property type="evidence" value="ECO:0007669"/>
    <property type="project" value="UniProtKB-SubCell"/>
</dbReference>
<keyword evidence="2" id="KW-0805">Transcription regulation</keyword>
<dbReference type="GO" id="GO:0000981">
    <property type="term" value="F:DNA-binding transcription factor activity, RNA polymerase II-specific"/>
    <property type="evidence" value="ECO:0007669"/>
    <property type="project" value="InterPro"/>
</dbReference>
<comment type="subcellular location">
    <subcellularLocation>
        <location evidence="1">Nucleus</location>
    </subcellularLocation>
</comment>
<evidence type="ECO:0000256" key="3">
    <source>
        <dbReference type="ARBA" id="ARBA00023125"/>
    </source>
</evidence>
<dbReference type="InterPro" id="IPR051089">
    <property type="entry name" value="prtT"/>
</dbReference>
<accession>A0AAN6YYY7</accession>
<evidence type="ECO:0000256" key="4">
    <source>
        <dbReference type="ARBA" id="ARBA00023163"/>
    </source>
</evidence>
<organism evidence="6 7">
    <name type="scientific">Canariomyces notabilis</name>
    <dbReference type="NCBI Taxonomy" id="2074819"/>
    <lineage>
        <taxon>Eukaryota</taxon>
        <taxon>Fungi</taxon>
        <taxon>Dikarya</taxon>
        <taxon>Ascomycota</taxon>
        <taxon>Pezizomycotina</taxon>
        <taxon>Sordariomycetes</taxon>
        <taxon>Sordariomycetidae</taxon>
        <taxon>Sordariales</taxon>
        <taxon>Chaetomiaceae</taxon>
        <taxon>Canariomyces</taxon>
    </lineage>
</organism>
<evidence type="ECO:0000256" key="5">
    <source>
        <dbReference type="ARBA" id="ARBA00023242"/>
    </source>
</evidence>
<proteinExistence type="predicted"/>
<comment type="caution">
    <text evidence="6">The sequence shown here is derived from an EMBL/GenBank/DDBJ whole genome shotgun (WGS) entry which is preliminary data.</text>
</comment>
<dbReference type="GO" id="GO:0000976">
    <property type="term" value="F:transcription cis-regulatory region binding"/>
    <property type="evidence" value="ECO:0007669"/>
    <property type="project" value="TreeGrafter"/>
</dbReference>
<dbReference type="SUPFAM" id="SSF57701">
    <property type="entry name" value="Zn2/Cys6 DNA-binding domain"/>
    <property type="match status" value="1"/>
</dbReference>
<dbReference type="CDD" id="cd00067">
    <property type="entry name" value="GAL4"/>
    <property type="match status" value="1"/>
</dbReference>